<dbReference type="PIRSF" id="PIRSF006625">
    <property type="entry name" value="KduI"/>
    <property type="match status" value="1"/>
</dbReference>
<dbReference type="InterPro" id="IPR014710">
    <property type="entry name" value="RmlC-like_jellyroll"/>
</dbReference>
<protein>
    <recommendedName>
        <fullName evidence="7">4-deoxy-L-threo-5-hexosulose-uronate ketol-isomerase</fullName>
        <ecNumber evidence="7">5.3.1.17</ecNumber>
    </recommendedName>
    <alternativeName>
        <fullName evidence="7">5-keto-4-deoxyuronate isomerase</fullName>
    </alternativeName>
    <alternativeName>
        <fullName evidence="7">DKI isomerase</fullName>
    </alternativeName>
</protein>
<sequence length="306" mass="33502">MESAAPSRPGLIIKTGAAAMCQTSLYAKIYHATHPDMMAYADTDDLRDKYLMQGLFAPDSVVLNYTHFERFVVGGVAPVSQNVRLPDQTEPASAAGHPFLERRELGVINVGGGAGVVTVDGVAYDLGQKDGLYVPMGTKDVVFASNDAANPALYYLTSTPAHARYETVKISIDQAVPLERGSLEQSNQRVIYQYIVPTTAKSCQLLLGLTILAPGSVWNTMPPHLHDRRSEVYFYFNLGENDRVFHFMGQPDAARHIVIQNNEAVVSPPWSIHMGAGTSNYAFIWAMGGENLDYTDMKVLDICQLA</sequence>
<evidence type="ECO:0000313" key="8">
    <source>
        <dbReference type="EMBL" id="BBF81428.1"/>
    </source>
</evidence>
<dbReference type="InterPro" id="IPR027449">
    <property type="entry name" value="KduI_N"/>
</dbReference>
<evidence type="ECO:0000256" key="6">
    <source>
        <dbReference type="ARBA" id="ARBA00023235"/>
    </source>
</evidence>
<evidence type="ECO:0000256" key="4">
    <source>
        <dbReference type="ARBA" id="ARBA00022723"/>
    </source>
</evidence>
<dbReference type="HAMAP" id="MF_00687">
    <property type="entry name" value="KduI"/>
    <property type="match status" value="1"/>
</dbReference>
<name>A0A3G9GAG4_9CAUL</name>
<reference evidence="9" key="2">
    <citation type="journal article" date="2017" name="Plant Physiol. Biochem.">
        <title>Differential oxidative and antioxidative response of duckweed Lemna minor toward plant growth promoting/inhibiting bacteria.</title>
        <authorList>
            <person name="Ishizawa H."/>
            <person name="Kuroda M."/>
            <person name="Morikawa M."/>
            <person name="Ike M."/>
        </authorList>
    </citation>
    <scope>NUCLEOTIDE SEQUENCE [LARGE SCALE GENOMIC DNA]</scope>
    <source>
        <strain evidence="9">M6</strain>
    </source>
</reference>
<dbReference type="NCBIfam" id="NF002091">
    <property type="entry name" value="PRK00924.1"/>
    <property type="match status" value="1"/>
</dbReference>
<gene>
    <name evidence="7" type="primary">kduI</name>
    <name evidence="8" type="ORF">EM6_2027</name>
</gene>
<feature type="binding site" evidence="7">
    <location>
        <position position="226"/>
    </location>
    <ligand>
        <name>Zn(2+)</name>
        <dbReference type="ChEBI" id="CHEBI:29105"/>
    </ligand>
</feature>
<feature type="binding site" evidence="7">
    <location>
        <position position="273"/>
    </location>
    <ligand>
        <name>Zn(2+)</name>
        <dbReference type="ChEBI" id="CHEBI:29105"/>
    </ligand>
</feature>
<keyword evidence="4 7" id="KW-0479">Metal-binding</keyword>
<dbReference type="EC" id="5.3.1.17" evidence="7"/>
<dbReference type="Proteomes" id="UP000278756">
    <property type="component" value="Chromosome 1"/>
</dbReference>
<dbReference type="GO" id="GO:0045490">
    <property type="term" value="P:pectin catabolic process"/>
    <property type="evidence" value="ECO:0007669"/>
    <property type="project" value="UniProtKB-UniRule"/>
</dbReference>
<evidence type="ECO:0000313" key="9">
    <source>
        <dbReference type="Proteomes" id="UP000278756"/>
    </source>
</evidence>
<evidence type="ECO:0000256" key="5">
    <source>
        <dbReference type="ARBA" id="ARBA00022833"/>
    </source>
</evidence>
<accession>A0A3G9GAG4</accession>
<dbReference type="GO" id="GO:0019698">
    <property type="term" value="P:D-galacturonate catabolic process"/>
    <property type="evidence" value="ECO:0007669"/>
    <property type="project" value="TreeGrafter"/>
</dbReference>
<dbReference type="InterPro" id="IPR007045">
    <property type="entry name" value="KduI"/>
</dbReference>
<evidence type="ECO:0000256" key="1">
    <source>
        <dbReference type="ARBA" id="ARBA00000552"/>
    </source>
</evidence>
<dbReference type="GO" id="GO:0008270">
    <property type="term" value="F:zinc ion binding"/>
    <property type="evidence" value="ECO:0007669"/>
    <property type="project" value="UniProtKB-UniRule"/>
</dbReference>
<reference evidence="9" key="1">
    <citation type="journal article" date="2017" name="Biotechnol. Biofuels">
        <title>Evaluation of environmental bacterial communities as a factor affecting the growth of duckweed Lemna minor.</title>
        <authorList>
            <person name="Ishizawa H."/>
            <person name="Kuroda M."/>
            <person name="Morikawa M."/>
            <person name="Ike M."/>
        </authorList>
    </citation>
    <scope>NUCLEOTIDE SEQUENCE [LARGE SCALE GENOMIC DNA]</scope>
    <source>
        <strain evidence="9">M6</strain>
    </source>
</reference>
<dbReference type="EMBL" id="AP018827">
    <property type="protein sequence ID" value="BBF81428.1"/>
    <property type="molecule type" value="Genomic_DNA"/>
</dbReference>
<feature type="binding site" evidence="7">
    <location>
        <position position="231"/>
    </location>
    <ligand>
        <name>Zn(2+)</name>
        <dbReference type="ChEBI" id="CHEBI:29105"/>
    </ligand>
</feature>
<keyword evidence="6 7" id="KW-0413">Isomerase</keyword>
<feature type="binding site" evidence="7">
    <location>
        <position position="224"/>
    </location>
    <ligand>
        <name>Zn(2+)</name>
        <dbReference type="ChEBI" id="CHEBI:29105"/>
    </ligand>
</feature>
<organism evidence="8 9">
    <name type="scientific">Asticcacaulis excentricus</name>
    <dbReference type="NCBI Taxonomy" id="78587"/>
    <lineage>
        <taxon>Bacteria</taxon>
        <taxon>Pseudomonadati</taxon>
        <taxon>Pseudomonadota</taxon>
        <taxon>Alphaproteobacteria</taxon>
        <taxon>Caulobacterales</taxon>
        <taxon>Caulobacteraceae</taxon>
        <taxon>Asticcacaulis</taxon>
    </lineage>
</organism>
<dbReference type="Gene3D" id="2.60.120.10">
    <property type="entry name" value="Jelly Rolls"/>
    <property type="match status" value="1"/>
</dbReference>
<dbReference type="GO" id="GO:0008697">
    <property type="term" value="F:4-deoxy-L-threo-5-hexosulose-uronate ketol-isomerase activity"/>
    <property type="evidence" value="ECO:0007669"/>
    <property type="project" value="UniProtKB-UniRule"/>
</dbReference>
<dbReference type="UniPathway" id="UPA00545">
    <property type="reaction ID" value="UER00826"/>
</dbReference>
<dbReference type="AlphaFoldDB" id="A0A3G9GAG4"/>
<comment type="similarity">
    <text evidence="3 7">Belongs to the KduI family.</text>
</comment>
<evidence type="ECO:0000256" key="2">
    <source>
        <dbReference type="ARBA" id="ARBA00005148"/>
    </source>
</evidence>
<dbReference type="InterPro" id="IPR021120">
    <property type="entry name" value="KduI/IolB_isomerase"/>
</dbReference>
<dbReference type="InterPro" id="IPR011051">
    <property type="entry name" value="RmlC_Cupin_sf"/>
</dbReference>
<comment type="function">
    <text evidence="7">Catalyzes the isomerization of 5-dehydro-4-deoxy-D-glucuronate to 3-deoxy-D-glycero-2,5-hexodiulosonate.</text>
</comment>
<dbReference type="PANTHER" id="PTHR38461:SF1">
    <property type="entry name" value="4-DEOXY-L-THREO-5-HEXOSULOSE-URONATE KETOL-ISOMERASE"/>
    <property type="match status" value="1"/>
</dbReference>
<comment type="cofactor">
    <cofactor evidence="7">
        <name>Zn(2+)</name>
        <dbReference type="ChEBI" id="CHEBI:29105"/>
    </cofactor>
    <text evidence="7">Binds 1 zinc ion per subunit.</text>
</comment>
<dbReference type="CDD" id="cd20294">
    <property type="entry name" value="cupin_KduI_N"/>
    <property type="match status" value="1"/>
</dbReference>
<proteinExistence type="inferred from homology"/>
<evidence type="ECO:0000256" key="7">
    <source>
        <dbReference type="HAMAP-Rule" id="MF_00687"/>
    </source>
</evidence>
<dbReference type="CDD" id="cd20491">
    <property type="entry name" value="cupin_KduI_C"/>
    <property type="match status" value="1"/>
</dbReference>
<dbReference type="SUPFAM" id="SSF51182">
    <property type="entry name" value="RmlC-like cupins"/>
    <property type="match status" value="1"/>
</dbReference>
<keyword evidence="5 7" id="KW-0862">Zinc</keyword>
<dbReference type="Pfam" id="PF04962">
    <property type="entry name" value="KduI"/>
    <property type="match status" value="1"/>
</dbReference>
<comment type="pathway">
    <text evidence="2 7">Glycan metabolism; pectin degradation; 2-dehydro-3-deoxy-D-gluconate from pectin: step 4/5.</text>
</comment>
<dbReference type="Gene3D" id="2.60.120.520">
    <property type="entry name" value="pectin degrading enzyme 5-keto 4- deoxyuronate isomerase, domain 1"/>
    <property type="match status" value="1"/>
</dbReference>
<comment type="catalytic activity">
    <reaction evidence="1 7">
        <text>5-dehydro-4-deoxy-D-glucuronate = 3-deoxy-D-glycero-2,5-hexodiulosonate</text>
        <dbReference type="Rhea" id="RHEA:23896"/>
        <dbReference type="ChEBI" id="CHEBI:17117"/>
        <dbReference type="ChEBI" id="CHEBI:29071"/>
        <dbReference type="EC" id="5.3.1.17"/>
    </reaction>
</comment>
<dbReference type="GO" id="GO:0042840">
    <property type="term" value="P:D-glucuronate catabolic process"/>
    <property type="evidence" value="ECO:0007669"/>
    <property type="project" value="TreeGrafter"/>
</dbReference>
<dbReference type="PANTHER" id="PTHR38461">
    <property type="entry name" value="4-DEOXY-L-THREO-5-HEXOSULOSE-URONATE KETOL-ISOMERASE"/>
    <property type="match status" value="1"/>
</dbReference>
<evidence type="ECO:0000256" key="3">
    <source>
        <dbReference type="ARBA" id="ARBA00008086"/>
    </source>
</evidence>